<proteinExistence type="inferred from homology"/>
<dbReference type="Proteomes" id="UP001236663">
    <property type="component" value="Unassembled WGS sequence"/>
</dbReference>
<evidence type="ECO:0000256" key="1">
    <source>
        <dbReference type="ARBA" id="ARBA00006865"/>
    </source>
</evidence>
<dbReference type="InterPro" id="IPR050546">
    <property type="entry name" value="Glycosyl_Hydrlase_16"/>
</dbReference>
<organism evidence="4 5">
    <name type="scientific">Cyclobacterium jeungdonense</name>
    <dbReference type="NCBI Taxonomy" id="708087"/>
    <lineage>
        <taxon>Bacteria</taxon>
        <taxon>Pseudomonadati</taxon>
        <taxon>Bacteroidota</taxon>
        <taxon>Cytophagia</taxon>
        <taxon>Cytophagales</taxon>
        <taxon>Cyclobacteriaceae</taxon>
        <taxon>Cyclobacterium</taxon>
    </lineage>
</organism>
<dbReference type="InterPro" id="IPR000757">
    <property type="entry name" value="Beta-glucanase-like"/>
</dbReference>
<sequence length="373" mass="41540">MTKSIQGLFLFLTLLSTQACDQEEVDGQVVLPTNLEVSLEKQANGQVQITFTAEKANFFRVSFGTESELPELASGNEASFRYGSPGVYTIRVQAHATEADFISEERTVTISEQDLGLGIPESGFTSPESYEGYSLIWRDEFEGTNLSGDWVAEIGDGCPNLCGWGNNELQFYRRENTELKDGYLVITAKEESMGGKNYTSSRLKTQGQQNFQFGRIDFRAALPKRQGIWPAFWMLGESITETPWPASGEIDIMEMIGGASDGRDNTVHGTLHWDNNGAYATAGGKTTLAEGAIFNDSFHVFSIIWTEESITWLLDDEEFHEISIASDAMDEFREPFFLLINLAVGGNWPGNPDASTNFPQQLVVDYVRVFQRE</sequence>
<dbReference type="EMBL" id="JAUFQS010000006">
    <property type="protein sequence ID" value="MDN3687492.1"/>
    <property type="molecule type" value="Genomic_DNA"/>
</dbReference>
<dbReference type="InterPro" id="IPR013320">
    <property type="entry name" value="ConA-like_dom_sf"/>
</dbReference>
<dbReference type="Gene3D" id="2.60.120.200">
    <property type="match status" value="1"/>
</dbReference>
<dbReference type="PANTHER" id="PTHR10963:SF55">
    <property type="entry name" value="GLYCOSIDE HYDROLASE FAMILY 16 PROTEIN"/>
    <property type="match status" value="1"/>
</dbReference>
<name>A0ABT8C604_9BACT</name>
<feature type="chain" id="PRO_5045527159" evidence="2">
    <location>
        <begin position="20"/>
        <end position="373"/>
    </location>
</feature>
<dbReference type="PROSITE" id="PS51762">
    <property type="entry name" value="GH16_2"/>
    <property type="match status" value="1"/>
</dbReference>
<comment type="similarity">
    <text evidence="1">Belongs to the glycosyl hydrolase 16 family.</text>
</comment>
<keyword evidence="2" id="KW-0732">Signal</keyword>
<dbReference type="PANTHER" id="PTHR10963">
    <property type="entry name" value="GLYCOSYL HYDROLASE-RELATED"/>
    <property type="match status" value="1"/>
</dbReference>
<keyword evidence="4" id="KW-0378">Hydrolase</keyword>
<dbReference type="GO" id="GO:0016787">
    <property type="term" value="F:hydrolase activity"/>
    <property type="evidence" value="ECO:0007669"/>
    <property type="project" value="UniProtKB-KW"/>
</dbReference>
<protein>
    <submittedName>
        <fullName evidence="4">Glycoside hydrolase family 16 protein</fullName>
    </submittedName>
</protein>
<reference evidence="5" key="1">
    <citation type="journal article" date="2019" name="Int. J. Syst. Evol. Microbiol.">
        <title>The Global Catalogue of Microorganisms (GCM) 10K type strain sequencing project: providing services to taxonomists for standard genome sequencing and annotation.</title>
        <authorList>
            <consortium name="The Broad Institute Genomics Platform"/>
            <consortium name="The Broad Institute Genome Sequencing Center for Infectious Disease"/>
            <person name="Wu L."/>
            <person name="Ma J."/>
        </authorList>
    </citation>
    <scope>NUCLEOTIDE SEQUENCE [LARGE SCALE GENOMIC DNA]</scope>
    <source>
        <strain evidence="5">CECT 7706</strain>
    </source>
</reference>
<comment type="caution">
    <text evidence="4">The sequence shown here is derived from an EMBL/GenBank/DDBJ whole genome shotgun (WGS) entry which is preliminary data.</text>
</comment>
<dbReference type="PROSITE" id="PS51257">
    <property type="entry name" value="PROKAR_LIPOPROTEIN"/>
    <property type="match status" value="1"/>
</dbReference>
<keyword evidence="5" id="KW-1185">Reference proteome</keyword>
<evidence type="ECO:0000313" key="5">
    <source>
        <dbReference type="Proteomes" id="UP001236663"/>
    </source>
</evidence>
<dbReference type="Pfam" id="PF00722">
    <property type="entry name" value="Glyco_hydro_16"/>
    <property type="match status" value="1"/>
</dbReference>
<dbReference type="CDD" id="cd08023">
    <property type="entry name" value="GH16_laminarinase_like"/>
    <property type="match status" value="1"/>
</dbReference>
<evidence type="ECO:0000313" key="4">
    <source>
        <dbReference type="EMBL" id="MDN3687492.1"/>
    </source>
</evidence>
<evidence type="ECO:0000256" key="2">
    <source>
        <dbReference type="SAM" id="SignalP"/>
    </source>
</evidence>
<evidence type="ECO:0000259" key="3">
    <source>
        <dbReference type="PROSITE" id="PS51762"/>
    </source>
</evidence>
<feature type="domain" description="GH16" evidence="3">
    <location>
        <begin position="119"/>
        <end position="373"/>
    </location>
</feature>
<dbReference type="SUPFAM" id="SSF49899">
    <property type="entry name" value="Concanavalin A-like lectins/glucanases"/>
    <property type="match status" value="1"/>
</dbReference>
<feature type="signal peptide" evidence="2">
    <location>
        <begin position="1"/>
        <end position="19"/>
    </location>
</feature>
<gene>
    <name evidence="4" type="ORF">QWZ15_06615</name>
</gene>
<accession>A0ABT8C604</accession>